<feature type="domain" description="GSCFA" evidence="1">
    <location>
        <begin position="21"/>
        <end position="257"/>
    </location>
</feature>
<protein>
    <submittedName>
        <fullName evidence="2">GSCFA family protein</fullName>
    </submittedName>
</protein>
<gene>
    <name evidence="2" type="ORF">SAMN05444394_2289</name>
</gene>
<organism evidence="2 3">
    <name type="scientific">Algoriphagus halophilus</name>
    <dbReference type="NCBI Taxonomy" id="226505"/>
    <lineage>
        <taxon>Bacteria</taxon>
        <taxon>Pseudomonadati</taxon>
        <taxon>Bacteroidota</taxon>
        <taxon>Cytophagia</taxon>
        <taxon>Cytophagales</taxon>
        <taxon>Cyclobacteriaceae</taxon>
        <taxon>Algoriphagus</taxon>
    </lineage>
</organism>
<dbReference type="STRING" id="226505.SAMN05444394_2289"/>
<sequence length="326" mass="38139">MQWTTSFEIPPHPKPISHTDKILSLGSCFAETMGKRMQELKMDILINPFGTLFHPIPICQLLEAALEDQYLPENMFLERDGMHFHYWAHSQVMGYSFEELRGRLTGERFLTKEYLLSSNYLILTLGTAWLYELAESSEPVANCHKQPGKLFSKRLTGLDEMSNQLARVFQKLQVKNPHLQIILTLSPVRHIKDGIPENQLSKSLLRVLCGEFANEYEQVHYFPSYEIMVDELREYRFYKPDLIHPTLQAEDYIWSKWQNSLFTEESQGLFEKIKSVKLELAHRPLNPKSIAHQKFLQNLKEKLERLNSQIDFSKELETVTNTLSEF</sequence>
<accession>A0A1N6ELN5</accession>
<dbReference type="OrthoDB" id="9807687at2"/>
<name>A0A1N6ELN5_9BACT</name>
<dbReference type="GO" id="GO:0016788">
    <property type="term" value="F:hydrolase activity, acting on ester bonds"/>
    <property type="evidence" value="ECO:0007669"/>
    <property type="project" value="UniProtKB-ARBA"/>
</dbReference>
<dbReference type="Pfam" id="PF08885">
    <property type="entry name" value="GSCFA"/>
    <property type="match status" value="1"/>
</dbReference>
<evidence type="ECO:0000259" key="1">
    <source>
        <dbReference type="Pfam" id="PF08885"/>
    </source>
</evidence>
<proteinExistence type="predicted"/>
<dbReference type="AlphaFoldDB" id="A0A1N6ELN5"/>
<dbReference type="InterPro" id="IPR014982">
    <property type="entry name" value="GSCFA"/>
</dbReference>
<dbReference type="Gene3D" id="3.40.50.1110">
    <property type="entry name" value="SGNH hydrolase"/>
    <property type="match status" value="1"/>
</dbReference>
<reference evidence="3" key="1">
    <citation type="submission" date="2016-11" db="EMBL/GenBank/DDBJ databases">
        <authorList>
            <person name="Varghese N."/>
            <person name="Submissions S."/>
        </authorList>
    </citation>
    <scope>NUCLEOTIDE SEQUENCE [LARGE SCALE GENOMIC DNA]</scope>
    <source>
        <strain evidence="3">DSM 15292</strain>
    </source>
</reference>
<dbReference type="EMBL" id="FSRC01000001">
    <property type="protein sequence ID" value="SIN83956.1"/>
    <property type="molecule type" value="Genomic_DNA"/>
</dbReference>
<keyword evidence="3" id="KW-1185">Reference proteome</keyword>
<dbReference type="SUPFAM" id="SSF52266">
    <property type="entry name" value="SGNH hydrolase"/>
    <property type="match status" value="1"/>
</dbReference>
<evidence type="ECO:0000313" key="2">
    <source>
        <dbReference type="EMBL" id="SIN83956.1"/>
    </source>
</evidence>
<dbReference type="InterPro" id="IPR036514">
    <property type="entry name" value="SGNH_hydro_sf"/>
</dbReference>
<evidence type="ECO:0000313" key="3">
    <source>
        <dbReference type="Proteomes" id="UP000185221"/>
    </source>
</evidence>
<dbReference type="Proteomes" id="UP000185221">
    <property type="component" value="Unassembled WGS sequence"/>
</dbReference>
<dbReference type="RefSeq" id="WP_074224937.1">
    <property type="nucleotide sequence ID" value="NZ_FSRC01000001.1"/>
</dbReference>